<keyword evidence="4" id="KW-1185">Reference proteome</keyword>
<accession>A0ABV8KF98</accession>
<dbReference type="InterPro" id="IPR019251">
    <property type="entry name" value="DUF2231_TM"/>
</dbReference>
<evidence type="ECO:0000313" key="4">
    <source>
        <dbReference type="Proteomes" id="UP001595868"/>
    </source>
</evidence>
<sequence length="160" mass="16949">MFREVMGLPAHALVIHAAVVFVPLLAVLAIGYGVLPAWRGRLGWAAAILAVLAPVTVFVAKESGEELEHILAEKNYGAEILKQVEVHSGYADQLFWWTVGLAVATALLLFATSRHPRAAALPGWVGTVLTGLVVVLGVLAVIYVYLTGDSGAQAVWKGVV</sequence>
<comment type="caution">
    <text evidence="3">The sequence shown here is derived from an EMBL/GenBank/DDBJ whole genome shotgun (WGS) entry which is preliminary data.</text>
</comment>
<name>A0ABV8KF98_9ACTN</name>
<keyword evidence="1" id="KW-1133">Transmembrane helix</keyword>
<dbReference type="Proteomes" id="UP001595868">
    <property type="component" value="Unassembled WGS sequence"/>
</dbReference>
<evidence type="ECO:0000259" key="2">
    <source>
        <dbReference type="Pfam" id="PF09990"/>
    </source>
</evidence>
<organism evidence="3 4">
    <name type="scientific">Micromonospora zhanjiangensis</name>
    <dbReference type="NCBI Taxonomy" id="1522057"/>
    <lineage>
        <taxon>Bacteria</taxon>
        <taxon>Bacillati</taxon>
        <taxon>Actinomycetota</taxon>
        <taxon>Actinomycetes</taxon>
        <taxon>Micromonosporales</taxon>
        <taxon>Micromonosporaceae</taxon>
        <taxon>Micromonospora</taxon>
    </lineage>
</organism>
<reference evidence="4" key="1">
    <citation type="journal article" date="2019" name="Int. J. Syst. Evol. Microbiol.">
        <title>The Global Catalogue of Microorganisms (GCM) 10K type strain sequencing project: providing services to taxonomists for standard genome sequencing and annotation.</title>
        <authorList>
            <consortium name="The Broad Institute Genomics Platform"/>
            <consortium name="The Broad Institute Genome Sequencing Center for Infectious Disease"/>
            <person name="Wu L."/>
            <person name="Ma J."/>
        </authorList>
    </citation>
    <scope>NUCLEOTIDE SEQUENCE [LARGE SCALE GENOMIC DNA]</scope>
    <source>
        <strain evidence="4">2902at01</strain>
    </source>
</reference>
<evidence type="ECO:0000256" key="1">
    <source>
        <dbReference type="SAM" id="Phobius"/>
    </source>
</evidence>
<feature type="transmembrane region" description="Helical" evidence="1">
    <location>
        <begin position="42"/>
        <end position="60"/>
    </location>
</feature>
<evidence type="ECO:0000313" key="3">
    <source>
        <dbReference type="EMBL" id="MFC4104664.1"/>
    </source>
</evidence>
<keyword evidence="1" id="KW-0812">Transmembrane</keyword>
<feature type="transmembrane region" description="Helical" evidence="1">
    <location>
        <begin position="124"/>
        <end position="146"/>
    </location>
</feature>
<gene>
    <name evidence="3" type="ORF">ACFOX0_01745</name>
</gene>
<keyword evidence="1" id="KW-0472">Membrane</keyword>
<feature type="domain" description="DUF2231" evidence="2">
    <location>
        <begin position="7"/>
        <end position="158"/>
    </location>
</feature>
<dbReference type="RefSeq" id="WP_377541592.1">
    <property type="nucleotide sequence ID" value="NZ_JBHSBN010000001.1"/>
</dbReference>
<dbReference type="EMBL" id="JBHSBN010000001">
    <property type="protein sequence ID" value="MFC4104664.1"/>
    <property type="molecule type" value="Genomic_DNA"/>
</dbReference>
<protein>
    <submittedName>
        <fullName evidence="3">DUF2231 domain-containing protein</fullName>
    </submittedName>
</protein>
<feature type="transmembrane region" description="Helical" evidence="1">
    <location>
        <begin position="12"/>
        <end position="35"/>
    </location>
</feature>
<proteinExistence type="predicted"/>
<feature type="transmembrane region" description="Helical" evidence="1">
    <location>
        <begin position="94"/>
        <end position="112"/>
    </location>
</feature>
<dbReference type="Pfam" id="PF09990">
    <property type="entry name" value="DUF2231"/>
    <property type="match status" value="1"/>
</dbReference>